<dbReference type="SMART" id="SM01290">
    <property type="entry name" value="N-glycanase_N"/>
    <property type="match status" value="1"/>
</dbReference>
<dbReference type="InterPro" id="IPR008977">
    <property type="entry name" value="PHM/PNGase_F_dom_sf"/>
</dbReference>
<feature type="domain" description="Peptide-N-glycosidase F N-terminal" evidence="3">
    <location>
        <begin position="434"/>
        <end position="558"/>
    </location>
</feature>
<dbReference type="EMBL" id="MU825875">
    <property type="protein sequence ID" value="KAJ7386709.1"/>
    <property type="molecule type" value="Genomic_DNA"/>
</dbReference>
<dbReference type="InterPro" id="IPR014784">
    <property type="entry name" value="Cu2_ascorb_mOase-like_C"/>
</dbReference>
<dbReference type="Pfam" id="PF09112">
    <property type="entry name" value="N-glycanase_N"/>
    <property type="match status" value="1"/>
</dbReference>
<gene>
    <name evidence="4" type="ORF">OS493_006721</name>
</gene>
<dbReference type="Proteomes" id="UP001163046">
    <property type="component" value="Unassembled WGS sequence"/>
</dbReference>
<dbReference type="InterPro" id="IPR015197">
    <property type="entry name" value="PngaseF_C"/>
</dbReference>
<dbReference type="Pfam" id="PF09113">
    <property type="entry name" value="N-glycanase_C"/>
    <property type="match status" value="1"/>
</dbReference>
<keyword evidence="1" id="KW-1015">Disulfide bond</keyword>
<comment type="caution">
    <text evidence="4">The sequence shown here is derived from an EMBL/GenBank/DDBJ whole genome shotgun (WGS) entry which is preliminary data.</text>
</comment>
<evidence type="ECO:0000313" key="4">
    <source>
        <dbReference type="EMBL" id="KAJ7386709.1"/>
    </source>
</evidence>
<feature type="chain" id="PRO_5040729226" description="Peptide-N-glycosidase F N-terminal domain-containing protein" evidence="2">
    <location>
        <begin position="22"/>
        <end position="749"/>
    </location>
</feature>
<keyword evidence="5" id="KW-1185">Reference proteome</keyword>
<dbReference type="PANTHER" id="PTHR39319">
    <property type="entry name" value="SI:DKEY-256H2.1"/>
    <property type="match status" value="1"/>
</dbReference>
<dbReference type="Gene3D" id="3.50.30.30">
    <property type="match status" value="1"/>
</dbReference>
<dbReference type="GO" id="GO:0016715">
    <property type="term" value="F:oxidoreductase activity, acting on paired donors, with incorporation or reduction of molecular oxygen, reduced ascorbate as one donor, and incorporation of one atom of oxygen"/>
    <property type="evidence" value="ECO:0007669"/>
    <property type="project" value="InterPro"/>
</dbReference>
<evidence type="ECO:0000313" key="5">
    <source>
        <dbReference type="Proteomes" id="UP001163046"/>
    </source>
</evidence>
<feature type="signal peptide" evidence="2">
    <location>
        <begin position="1"/>
        <end position="21"/>
    </location>
</feature>
<reference evidence="4" key="1">
    <citation type="submission" date="2023-01" db="EMBL/GenBank/DDBJ databases">
        <title>Genome assembly of the deep-sea coral Lophelia pertusa.</title>
        <authorList>
            <person name="Herrera S."/>
            <person name="Cordes E."/>
        </authorList>
    </citation>
    <scope>NUCLEOTIDE SEQUENCE</scope>
    <source>
        <strain evidence="4">USNM1676648</strain>
        <tissue evidence="4">Polyp</tissue>
    </source>
</reference>
<accession>A0A9W9ZVG8</accession>
<evidence type="ECO:0000256" key="1">
    <source>
        <dbReference type="ARBA" id="ARBA00023157"/>
    </source>
</evidence>
<proteinExistence type="predicted"/>
<dbReference type="InterPro" id="IPR015196">
    <property type="entry name" value="PngaseF_N"/>
</dbReference>
<dbReference type="OrthoDB" id="406745at2759"/>
<dbReference type="PANTHER" id="PTHR39319:SF1">
    <property type="entry name" value="SI:DKEY-256H2.1"/>
    <property type="match status" value="1"/>
</dbReference>
<keyword evidence="2" id="KW-0732">Signal</keyword>
<dbReference type="Gene3D" id="2.60.120.230">
    <property type="match status" value="2"/>
</dbReference>
<evidence type="ECO:0000259" key="3">
    <source>
        <dbReference type="SMART" id="SM01290"/>
    </source>
</evidence>
<protein>
    <recommendedName>
        <fullName evidence="3">Peptide-N-glycosidase F N-terminal domain-containing protein</fullName>
    </recommendedName>
</protein>
<evidence type="ECO:0000256" key="2">
    <source>
        <dbReference type="SAM" id="SignalP"/>
    </source>
</evidence>
<dbReference type="InterPro" id="IPR053251">
    <property type="entry name" value="N-glycanase"/>
</dbReference>
<dbReference type="AlphaFoldDB" id="A0A9W9ZVG8"/>
<organism evidence="4 5">
    <name type="scientific">Desmophyllum pertusum</name>
    <dbReference type="NCBI Taxonomy" id="174260"/>
    <lineage>
        <taxon>Eukaryota</taxon>
        <taxon>Metazoa</taxon>
        <taxon>Cnidaria</taxon>
        <taxon>Anthozoa</taxon>
        <taxon>Hexacorallia</taxon>
        <taxon>Scleractinia</taxon>
        <taxon>Caryophylliina</taxon>
        <taxon>Caryophylliidae</taxon>
        <taxon>Desmophyllum</taxon>
    </lineage>
</organism>
<dbReference type="SUPFAM" id="SSF49742">
    <property type="entry name" value="PHM/PNGase F"/>
    <property type="match status" value="1"/>
</dbReference>
<name>A0A9W9ZVG8_9CNID</name>
<sequence>MWFDTRSTLFFLAVHFVVTRCQLPNLQPGDTAPSFALQTLNDRIVYKKSNSNSRTPTHPVIFHLFTRRSAFLEALWTNESSLQEFIEYSPGNTHYVFMSSSDSKSMEDILWLRKRLHRAIDDYFKRKTNLLQQDLNTTCQRYSRGSRQNDNFHHIVEKEPFYKLSQLKKHHTSRTNNYRCIKSWVELWKDRLHFVSLPVYDFGNWIPYALMHWPCFGSGCALAQVVLKSNEGEVVLVAQRLDARYDWLPSPHNLVHKHTRFHITYYGNACHFNSEWEEESQEDDNKTHKKHKTKAKEGRIALVSPGGDCSLFTKIHYMSKAGVNAVLIYPEEDEPIKELSCDSHQCYTPLHVSASMISHKDGIHIKHLLLAKMKLYVSYQFTPQENYFLAIDGQGKLAEVGLFLFPSMKFMAYEAKWFNYKTDLIHNLTGSARIIHVFNHTLMEGENGAVRTVHLPPLKELQLYRNVELDMSLYCPGKSDYSCPHWDHLVHLTVCCDKKSPLCGEELGRWITPYRRAVGHWLTNITPLLPLFTSESCTLQMKHPSWESAWKPSLNIRLSDHIKFSTHTYGGRREDQYNVPYKIVKLFRGGKFDKNYNKKYFTHTLRIPSETSQVKLVATISGHGSDNNGCAEFCITSHHFIINGHSNVKVFKNAATAMGCANRVSEGGVPNEHGTWLYGRDGWCCGKDVVPWVVDITKQVHVGEYYNKVKYFGWFNGSDPHPTRDPGEIVLRSYLVYYKSVEDQFSDEV</sequence>